<feature type="disulfide bond" evidence="9">
    <location>
        <begin position="287"/>
        <end position="299"/>
    </location>
</feature>
<dbReference type="InterPro" id="IPR036055">
    <property type="entry name" value="LDL_receptor-like_sf"/>
</dbReference>
<keyword evidence="4" id="KW-0677">Repeat</keyword>
<proteinExistence type="predicted"/>
<evidence type="ECO:0000256" key="9">
    <source>
        <dbReference type="PROSITE-ProRule" id="PRU00124"/>
    </source>
</evidence>
<dbReference type="SUPFAM" id="SSF57424">
    <property type="entry name" value="LDL receptor-like module"/>
    <property type="match status" value="1"/>
</dbReference>
<evidence type="ECO:0000256" key="5">
    <source>
        <dbReference type="ARBA" id="ARBA00022989"/>
    </source>
</evidence>
<keyword evidence="2" id="KW-0812">Transmembrane</keyword>
<name>A0A8S2INT0_9BILA</name>
<evidence type="ECO:0000256" key="6">
    <source>
        <dbReference type="ARBA" id="ARBA00023136"/>
    </source>
</evidence>
<keyword evidence="5" id="KW-1133">Transmembrane helix</keyword>
<gene>
    <name evidence="10" type="ORF">OVA965_LOCUS13764</name>
    <name evidence="11" type="ORF">TMI583_LOCUS13763</name>
</gene>
<dbReference type="GO" id="GO:0005886">
    <property type="term" value="C:plasma membrane"/>
    <property type="evidence" value="ECO:0007669"/>
    <property type="project" value="TreeGrafter"/>
</dbReference>
<evidence type="ECO:0000256" key="1">
    <source>
        <dbReference type="ARBA" id="ARBA00004167"/>
    </source>
</evidence>
<dbReference type="Proteomes" id="UP000682733">
    <property type="component" value="Unassembled WGS sequence"/>
</dbReference>
<dbReference type="PANTHER" id="PTHR24270:SF62">
    <property type="entry name" value="LOW-DENSITY LIPOPROTEIN RECEPTOR-RELATED PROTEIN 2"/>
    <property type="match status" value="1"/>
</dbReference>
<dbReference type="SMART" id="SM00192">
    <property type="entry name" value="LDLa"/>
    <property type="match status" value="1"/>
</dbReference>
<sequence length="325" mass="37730">MLQLHKLKNHLIVNLPIISAIIDTLCTKDAIQYPAEGRLITPYLKMDFIRPKRDWSNKFPDVLRWQGSIKCRNYQIITADDSWSTDIDDDIQLYLINRFERWFCNFTENSSSENTAFTIRNSSGLQYDGNCWQNFKTFNNYTYQVSFLCLHRCLSKYRVRDGIIDCEEADEQIIDQVDNSCPRVQRHRLVCSSNESSCLMAGAVGDFGTSCSNDRDEYMKNGFVIQDNVIYQKRNADGCSFLKKYINTSDYVIPPVTKISFPYYCDSFFNTESGRDEISDLCRHWLCPGDQFKCLTGHCIKQEWLCDGVWDCSDASDEEGLFYNG</sequence>
<dbReference type="CDD" id="cd00112">
    <property type="entry name" value="LDLa"/>
    <property type="match status" value="1"/>
</dbReference>
<evidence type="ECO:0000256" key="8">
    <source>
        <dbReference type="ARBA" id="ARBA00023180"/>
    </source>
</evidence>
<organism evidence="11 12">
    <name type="scientific">Didymodactylos carnosus</name>
    <dbReference type="NCBI Taxonomy" id="1234261"/>
    <lineage>
        <taxon>Eukaryota</taxon>
        <taxon>Metazoa</taxon>
        <taxon>Spiralia</taxon>
        <taxon>Gnathifera</taxon>
        <taxon>Rotifera</taxon>
        <taxon>Eurotatoria</taxon>
        <taxon>Bdelloidea</taxon>
        <taxon>Philodinida</taxon>
        <taxon>Philodinidae</taxon>
        <taxon>Didymodactylos</taxon>
    </lineage>
</organism>
<dbReference type="Pfam" id="PF00057">
    <property type="entry name" value="Ldl_recept_a"/>
    <property type="match status" value="1"/>
</dbReference>
<feature type="disulfide bond" evidence="9">
    <location>
        <begin position="294"/>
        <end position="312"/>
    </location>
</feature>
<dbReference type="PRINTS" id="PR00261">
    <property type="entry name" value="LDLRECEPTOR"/>
</dbReference>
<dbReference type="EMBL" id="CAJOBA010005808">
    <property type="protein sequence ID" value="CAF3754953.1"/>
    <property type="molecule type" value="Genomic_DNA"/>
</dbReference>
<dbReference type="AlphaFoldDB" id="A0A8S2INT0"/>
<keyword evidence="7 9" id="KW-1015">Disulfide bond</keyword>
<dbReference type="InterPro" id="IPR050685">
    <property type="entry name" value="LDLR"/>
</dbReference>
<dbReference type="GO" id="GO:0016192">
    <property type="term" value="P:vesicle-mediated transport"/>
    <property type="evidence" value="ECO:0007669"/>
    <property type="project" value="UniProtKB-ARBA"/>
</dbReference>
<dbReference type="Proteomes" id="UP000677228">
    <property type="component" value="Unassembled WGS sequence"/>
</dbReference>
<keyword evidence="6" id="KW-0472">Membrane</keyword>
<comment type="caution">
    <text evidence="9">Lacks conserved residue(s) required for the propagation of feature annotation.</text>
</comment>
<protein>
    <submittedName>
        <fullName evidence="11">Uncharacterized protein</fullName>
    </submittedName>
</protein>
<evidence type="ECO:0000256" key="7">
    <source>
        <dbReference type="ARBA" id="ARBA00023157"/>
    </source>
</evidence>
<evidence type="ECO:0000313" key="12">
    <source>
        <dbReference type="Proteomes" id="UP000682733"/>
    </source>
</evidence>
<dbReference type="Gene3D" id="4.10.400.10">
    <property type="entry name" value="Low-density Lipoprotein Receptor"/>
    <property type="match status" value="1"/>
</dbReference>
<keyword evidence="8" id="KW-0325">Glycoprotein</keyword>
<dbReference type="PROSITE" id="PS50068">
    <property type="entry name" value="LDLRA_2"/>
    <property type="match status" value="1"/>
</dbReference>
<evidence type="ECO:0000256" key="4">
    <source>
        <dbReference type="ARBA" id="ARBA00022737"/>
    </source>
</evidence>
<dbReference type="EMBL" id="CAJNOK010005803">
    <property type="protein sequence ID" value="CAF0984682.1"/>
    <property type="molecule type" value="Genomic_DNA"/>
</dbReference>
<dbReference type="InterPro" id="IPR002172">
    <property type="entry name" value="LDrepeatLR_classA_rpt"/>
</dbReference>
<reference evidence="11" key="1">
    <citation type="submission" date="2021-02" db="EMBL/GenBank/DDBJ databases">
        <authorList>
            <person name="Nowell W R."/>
        </authorList>
    </citation>
    <scope>NUCLEOTIDE SEQUENCE</scope>
</reference>
<dbReference type="PANTHER" id="PTHR24270">
    <property type="entry name" value="LOW-DENSITY LIPOPROTEIN RECEPTOR-RELATED"/>
    <property type="match status" value="1"/>
</dbReference>
<comment type="caution">
    <text evidence="11">The sequence shown here is derived from an EMBL/GenBank/DDBJ whole genome shotgun (WGS) entry which is preliminary data.</text>
</comment>
<dbReference type="FunFam" id="4.10.400.10:FF:000034">
    <property type="entry name" value="Low-density lipoprotein receptor-related protein 2"/>
    <property type="match status" value="1"/>
</dbReference>
<keyword evidence="3" id="KW-0732">Signal</keyword>
<comment type="subcellular location">
    <subcellularLocation>
        <location evidence="1">Membrane</location>
        <topology evidence="1">Single-pass membrane protein</topology>
    </subcellularLocation>
</comment>
<evidence type="ECO:0000256" key="3">
    <source>
        <dbReference type="ARBA" id="ARBA00022729"/>
    </source>
</evidence>
<evidence type="ECO:0000256" key="2">
    <source>
        <dbReference type="ARBA" id="ARBA00022692"/>
    </source>
</evidence>
<evidence type="ECO:0000313" key="10">
    <source>
        <dbReference type="EMBL" id="CAF0984682.1"/>
    </source>
</evidence>
<evidence type="ECO:0000313" key="11">
    <source>
        <dbReference type="EMBL" id="CAF3754953.1"/>
    </source>
</evidence>
<accession>A0A8S2INT0</accession>